<dbReference type="CDD" id="cd01647">
    <property type="entry name" value="RT_LTR"/>
    <property type="match status" value="1"/>
</dbReference>
<evidence type="ECO:0000256" key="1">
    <source>
        <dbReference type="ARBA" id="ARBA00022670"/>
    </source>
</evidence>
<keyword evidence="9" id="KW-0238">DNA-binding</keyword>
<dbReference type="InterPro" id="IPR053134">
    <property type="entry name" value="RNA-dir_DNA_polymerase"/>
</dbReference>
<accession>A0A699KN62</accession>
<dbReference type="GO" id="GO:0008270">
    <property type="term" value="F:zinc ion binding"/>
    <property type="evidence" value="ECO:0007669"/>
    <property type="project" value="UniProtKB-KW"/>
</dbReference>
<keyword evidence="5" id="KW-0064">Aspartyl protease</keyword>
<keyword evidence="10" id="KW-0863">Zinc-finger</keyword>
<evidence type="ECO:0000256" key="3">
    <source>
        <dbReference type="ARBA" id="ARBA00022695"/>
    </source>
</evidence>
<dbReference type="InterPro" id="IPR001878">
    <property type="entry name" value="Znf_CCHC"/>
</dbReference>
<keyword evidence="1" id="KW-0645">Protease</keyword>
<keyword evidence="8" id="KW-0695">RNA-directed DNA polymerase</keyword>
<keyword evidence="3" id="KW-0548">Nucleotidyltransferase</keyword>
<dbReference type="SUPFAM" id="SSF57756">
    <property type="entry name" value="Retrovirus zinc finger-like domains"/>
    <property type="match status" value="1"/>
</dbReference>
<evidence type="ECO:0000256" key="7">
    <source>
        <dbReference type="ARBA" id="ARBA00022801"/>
    </source>
</evidence>
<proteinExistence type="predicted"/>
<dbReference type="InterPro" id="IPR021109">
    <property type="entry name" value="Peptidase_aspartic_dom_sf"/>
</dbReference>
<keyword evidence="10" id="KW-0862">Zinc</keyword>
<dbReference type="AlphaFoldDB" id="A0A699KN62"/>
<keyword evidence="2" id="KW-0808">Transferase</keyword>
<dbReference type="GO" id="GO:0006508">
    <property type="term" value="P:proteolysis"/>
    <property type="evidence" value="ECO:0007669"/>
    <property type="project" value="UniProtKB-KW"/>
</dbReference>
<dbReference type="InterPro" id="IPR036875">
    <property type="entry name" value="Znf_CCHC_sf"/>
</dbReference>
<evidence type="ECO:0000256" key="2">
    <source>
        <dbReference type="ARBA" id="ARBA00022679"/>
    </source>
</evidence>
<dbReference type="SUPFAM" id="SSF56672">
    <property type="entry name" value="DNA/RNA polymerases"/>
    <property type="match status" value="2"/>
</dbReference>
<sequence>SPGNGRDQRNRGQQSNRPVDLDFQQSRGPSEGYSYPVCTTSRRRYPRECRRAAGTCFKCGQTGHLKKDCKKNTAASTSGQADKKPGASGRVFAITEDHATKTSGTITSILFIYELAVFVLFDMGATHSVISFVFTSCVTTTPTLLDHVLCISTPMKDSVRITHVYRDLPLQFDDKIRAINALPVDMCEFDIILGMDWLTEHHATIDCHSYRVIFSDINAPEFIYHGSLSGKSIQIIFALQARTLLSHGCEGFLATIHDTTFDVSSIHDQPIVSEFPDVFPGELPGRPLVREVEFSIELIPGAEPISKAPYRMASIELKEIKDQLQELLERGFIHPSGAMHFSKIDLRSGYHQLRVKEQDISKTAFRIRYGHYEFLVMPFGLTNAPAGAMHFSKINLRSGYHQLRVREQDIPKTAFRTRYGHYEFLVMPFGLTNAPAVFMDLMNRVFHEFLDNVAFLGHIVSAKGITMDPAKVEAITKWPRPTSVTEFVRNEEREKSFEELNQRLVSAHVLTLPSGLGGFQIYSDASKKGLGCVLMQHGKVIAYALRQLKLYEVNYPTHDLELAAVVFALKI</sequence>
<dbReference type="Pfam" id="PF00098">
    <property type="entry name" value="zf-CCHC"/>
    <property type="match status" value="1"/>
</dbReference>
<dbReference type="Pfam" id="PF00078">
    <property type="entry name" value="RVT_1"/>
    <property type="match status" value="2"/>
</dbReference>
<dbReference type="GO" id="GO:0003677">
    <property type="term" value="F:DNA binding"/>
    <property type="evidence" value="ECO:0007669"/>
    <property type="project" value="UniProtKB-KW"/>
</dbReference>
<reference evidence="13" key="1">
    <citation type="journal article" date="2019" name="Sci. Rep.">
        <title>Draft genome of Tanacetum cinerariifolium, the natural source of mosquito coil.</title>
        <authorList>
            <person name="Yamashiro T."/>
            <person name="Shiraishi A."/>
            <person name="Satake H."/>
            <person name="Nakayama K."/>
        </authorList>
    </citation>
    <scope>NUCLEOTIDE SEQUENCE</scope>
</reference>
<dbReference type="InterPro" id="IPR041577">
    <property type="entry name" value="RT_RNaseH_2"/>
</dbReference>
<dbReference type="PANTHER" id="PTHR24559:SF444">
    <property type="entry name" value="REVERSE TRANSCRIPTASE DOMAIN-CONTAINING PROTEIN"/>
    <property type="match status" value="1"/>
</dbReference>
<protein>
    <recommendedName>
        <fullName evidence="12">CCHC-type domain-containing protein</fullName>
    </recommendedName>
</protein>
<dbReference type="GO" id="GO:0004190">
    <property type="term" value="F:aspartic-type endopeptidase activity"/>
    <property type="evidence" value="ECO:0007669"/>
    <property type="project" value="UniProtKB-KW"/>
</dbReference>
<feature type="region of interest" description="Disordered" evidence="11">
    <location>
        <begin position="1"/>
        <end position="35"/>
    </location>
</feature>
<dbReference type="Pfam" id="PF08284">
    <property type="entry name" value="RVP_2"/>
    <property type="match status" value="1"/>
</dbReference>
<keyword evidence="6" id="KW-0255">Endonuclease</keyword>
<evidence type="ECO:0000256" key="6">
    <source>
        <dbReference type="ARBA" id="ARBA00022759"/>
    </source>
</evidence>
<dbReference type="Gene3D" id="3.30.70.270">
    <property type="match status" value="2"/>
</dbReference>
<dbReference type="InterPro" id="IPR043128">
    <property type="entry name" value="Rev_trsase/Diguanyl_cyclase"/>
</dbReference>
<evidence type="ECO:0000256" key="10">
    <source>
        <dbReference type="PROSITE-ProRule" id="PRU00047"/>
    </source>
</evidence>
<feature type="compositionally biased region" description="Polar residues" evidence="11">
    <location>
        <begin position="11"/>
        <end position="28"/>
    </location>
</feature>
<feature type="non-terminal residue" evidence="13">
    <location>
        <position position="1"/>
    </location>
</feature>
<keyword evidence="10" id="KW-0479">Metal-binding</keyword>
<dbReference type="FunFam" id="3.10.10.10:FF:000007">
    <property type="entry name" value="Retrovirus-related Pol polyprotein from transposon 17.6-like Protein"/>
    <property type="match status" value="2"/>
</dbReference>
<dbReference type="SUPFAM" id="SSF50630">
    <property type="entry name" value="Acid proteases"/>
    <property type="match status" value="1"/>
</dbReference>
<dbReference type="GO" id="GO:0004519">
    <property type="term" value="F:endonuclease activity"/>
    <property type="evidence" value="ECO:0007669"/>
    <property type="project" value="UniProtKB-KW"/>
</dbReference>
<dbReference type="InterPro" id="IPR000477">
    <property type="entry name" value="RT_dom"/>
</dbReference>
<dbReference type="InterPro" id="IPR043502">
    <property type="entry name" value="DNA/RNA_pol_sf"/>
</dbReference>
<comment type="caution">
    <text evidence="13">The sequence shown here is derived from an EMBL/GenBank/DDBJ whole genome shotgun (WGS) entry which is preliminary data.</text>
</comment>
<evidence type="ECO:0000259" key="12">
    <source>
        <dbReference type="PROSITE" id="PS50158"/>
    </source>
</evidence>
<evidence type="ECO:0000313" key="13">
    <source>
        <dbReference type="EMBL" id="GFB03428.1"/>
    </source>
</evidence>
<dbReference type="PROSITE" id="PS50158">
    <property type="entry name" value="ZF_CCHC"/>
    <property type="match status" value="1"/>
</dbReference>
<dbReference type="PANTHER" id="PTHR24559">
    <property type="entry name" value="TRANSPOSON TY3-I GAG-POL POLYPROTEIN"/>
    <property type="match status" value="1"/>
</dbReference>
<evidence type="ECO:0000256" key="4">
    <source>
        <dbReference type="ARBA" id="ARBA00022722"/>
    </source>
</evidence>
<evidence type="ECO:0000256" key="5">
    <source>
        <dbReference type="ARBA" id="ARBA00022750"/>
    </source>
</evidence>
<organism evidence="13">
    <name type="scientific">Tanacetum cinerariifolium</name>
    <name type="common">Dalmatian daisy</name>
    <name type="synonym">Chrysanthemum cinerariifolium</name>
    <dbReference type="NCBI Taxonomy" id="118510"/>
    <lineage>
        <taxon>Eukaryota</taxon>
        <taxon>Viridiplantae</taxon>
        <taxon>Streptophyta</taxon>
        <taxon>Embryophyta</taxon>
        <taxon>Tracheophyta</taxon>
        <taxon>Spermatophyta</taxon>
        <taxon>Magnoliopsida</taxon>
        <taxon>eudicotyledons</taxon>
        <taxon>Gunneridae</taxon>
        <taxon>Pentapetalae</taxon>
        <taxon>asterids</taxon>
        <taxon>campanulids</taxon>
        <taxon>Asterales</taxon>
        <taxon>Asteraceae</taxon>
        <taxon>Asteroideae</taxon>
        <taxon>Anthemideae</taxon>
        <taxon>Anthemidinae</taxon>
        <taxon>Tanacetum</taxon>
    </lineage>
</organism>
<dbReference type="Gene3D" id="3.10.10.10">
    <property type="entry name" value="HIV Type 1 Reverse Transcriptase, subunit A, domain 1"/>
    <property type="match status" value="3"/>
</dbReference>
<dbReference type="CDD" id="cd00303">
    <property type="entry name" value="retropepsin_like"/>
    <property type="match status" value="1"/>
</dbReference>
<name>A0A699KN62_TANCI</name>
<dbReference type="EMBL" id="BKCJ010537926">
    <property type="protein sequence ID" value="GFB03428.1"/>
    <property type="molecule type" value="Genomic_DNA"/>
</dbReference>
<evidence type="ECO:0000256" key="8">
    <source>
        <dbReference type="ARBA" id="ARBA00022918"/>
    </source>
</evidence>
<dbReference type="SMART" id="SM00343">
    <property type="entry name" value="ZnF_C2HC"/>
    <property type="match status" value="1"/>
</dbReference>
<feature type="compositionally biased region" description="Basic and acidic residues" evidence="11">
    <location>
        <begin position="1"/>
        <end position="10"/>
    </location>
</feature>
<dbReference type="Pfam" id="PF17919">
    <property type="entry name" value="RT_RNaseH_2"/>
    <property type="match status" value="1"/>
</dbReference>
<keyword evidence="4" id="KW-0540">Nuclease</keyword>
<dbReference type="Gene3D" id="4.10.60.10">
    <property type="entry name" value="Zinc finger, CCHC-type"/>
    <property type="match status" value="1"/>
</dbReference>
<feature type="domain" description="CCHC-type" evidence="12">
    <location>
        <begin position="56"/>
        <end position="71"/>
    </location>
</feature>
<dbReference type="Gene3D" id="2.40.70.10">
    <property type="entry name" value="Acid Proteases"/>
    <property type="match status" value="1"/>
</dbReference>
<gene>
    <name evidence="13" type="ORF">Tci_675399</name>
</gene>
<keyword evidence="7" id="KW-0378">Hydrolase</keyword>
<dbReference type="GO" id="GO:0003964">
    <property type="term" value="F:RNA-directed DNA polymerase activity"/>
    <property type="evidence" value="ECO:0007669"/>
    <property type="project" value="UniProtKB-KW"/>
</dbReference>
<evidence type="ECO:0000256" key="11">
    <source>
        <dbReference type="SAM" id="MobiDB-lite"/>
    </source>
</evidence>
<evidence type="ECO:0000256" key="9">
    <source>
        <dbReference type="ARBA" id="ARBA00023125"/>
    </source>
</evidence>